<organism evidence="7 8">
    <name type="scientific">Cytospora schulzeri</name>
    <dbReference type="NCBI Taxonomy" id="448051"/>
    <lineage>
        <taxon>Eukaryota</taxon>
        <taxon>Fungi</taxon>
        <taxon>Dikarya</taxon>
        <taxon>Ascomycota</taxon>
        <taxon>Pezizomycotina</taxon>
        <taxon>Sordariomycetes</taxon>
        <taxon>Sordariomycetidae</taxon>
        <taxon>Diaporthales</taxon>
        <taxon>Cytosporaceae</taxon>
        <taxon>Cytospora</taxon>
    </lineage>
</organism>
<name>A0A423VE31_9PEZI</name>
<feature type="transmembrane region" description="Helical" evidence="6">
    <location>
        <begin position="136"/>
        <end position="157"/>
    </location>
</feature>
<feature type="transmembrane region" description="Helical" evidence="6">
    <location>
        <begin position="192"/>
        <end position="220"/>
    </location>
</feature>
<feature type="transmembrane region" description="Helical" evidence="6">
    <location>
        <begin position="47"/>
        <end position="72"/>
    </location>
</feature>
<keyword evidence="4 6" id="KW-0472">Membrane</keyword>
<dbReference type="EMBL" id="LKEA01000072">
    <property type="protein sequence ID" value="ROV89226.1"/>
    <property type="molecule type" value="Genomic_DNA"/>
</dbReference>
<keyword evidence="3 6" id="KW-1133">Transmembrane helix</keyword>
<comment type="subcellular location">
    <subcellularLocation>
        <location evidence="1">Membrane</location>
        <topology evidence="1">Multi-pass membrane protein</topology>
    </subcellularLocation>
</comment>
<evidence type="ECO:0000313" key="8">
    <source>
        <dbReference type="Proteomes" id="UP000283895"/>
    </source>
</evidence>
<evidence type="ECO:0000256" key="5">
    <source>
        <dbReference type="SAM" id="MobiDB-lite"/>
    </source>
</evidence>
<feature type="region of interest" description="Disordered" evidence="5">
    <location>
        <begin position="257"/>
        <end position="283"/>
    </location>
</feature>
<accession>A0A423VE31</accession>
<evidence type="ECO:0000256" key="2">
    <source>
        <dbReference type="ARBA" id="ARBA00022692"/>
    </source>
</evidence>
<reference evidence="7 8" key="1">
    <citation type="submission" date="2015-09" db="EMBL/GenBank/DDBJ databases">
        <title>Host preference determinants of Valsa canker pathogens revealed by comparative genomics.</title>
        <authorList>
            <person name="Yin Z."/>
            <person name="Huang L."/>
        </authorList>
    </citation>
    <scope>NUCLEOTIDE SEQUENCE [LARGE SCALE GENOMIC DNA]</scope>
    <source>
        <strain evidence="7 8">03-1</strain>
    </source>
</reference>
<evidence type="ECO:0008006" key="9">
    <source>
        <dbReference type="Google" id="ProtNLM"/>
    </source>
</evidence>
<protein>
    <recommendedName>
        <fullName evidence="9">Peptidase S54 rhomboid domain-containing protein</fullName>
    </recommendedName>
</protein>
<feature type="transmembrane region" description="Helical" evidence="6">
    <location>
        <begin position="108"/>
        <end position="129"/>
    </location>
</feature>
<dbReference type="GO" id="GO:0016020">
    <property type="term" value="C:membrane"/>
    <property type="evidence" value="ECO:0007669"/>
    <property type="project" value="UniProtKB-SubCell"/>
</dbReference>
<keyword evidence="2 6" id="KW-0812">Transmembrane</keyword>
<feature type="transmembrane region" description="Helical" evidence="6">
    <location>
        <begin position="79"/>
        <end position="96"/>
    </location>
</feature>
<dbReference type="Proteomes" id="UP000283895">
    <property type="component" value="Unassembled WGS sequence"/>
</dbReference>
<dbReference type="AlphaFoldDB" id="A0A423VE31"/>
<sequence>MSFTNAPVTRTLVVGLVSSSVAASLFDLKHYFYILVDTHIWKYHQPWRALIFQLCYTNSSEVLFAAITLYNLRVVERMWGSRKYAVGLVIYPLYSLEDEPANLEPWQSFLLVSGLLTSVLTPAILVFLLRPLTGGLFNYLPAGSTPIIFAILAQYHAMIPHIYKYRMALTTSSSATTDDAAGLTLSDKSYRYFLALQLALFQWPGSLLGAAVGWVVGYAWRNDLLPSRVTTWRLPGWMVGMRTQKRSQEFEGLRRRLEGENAPSATATGVQDQGEGDAGRRRTLGQQVLDRVSGAI</sequence>
<dbReference type="InterPro" id="IPR035952">
    <property type="entry name" value="Rhomboid-like_sf"/>
</dbReference>
<evidence type="ECO:0000256" key="1">
    <source>
        <dbReference type="ARBA" id="ARBA00004141"/>
    </source>
</evidence>
<proteinExistence type="predicted"/>
<evidence type="ECO:0000256" key="4">
    <source>
        <dbReference type="ARBA" id="ARBA00023136"/>
    </source>
</evidence>
<keyword evidence="8" id="KW-1185">Reference proteome</keyword>
<evidence type="ECO:0000256" key="3">
    <source>
        <dbReference type="ARBA" id="ARBA00022989"/>
    </source>
</evidence>
<evidence type="ECO:0000256" key="6">
    <source>
        <dbReference type="SAM" id="Phobius"/>
    </source>
</evidence>
<dbReference type="STRING" id="356882.A0A423VE31"/>
<comment type="caution">
    <text evidence="7">The sequence shown here is derived from an EMBL/GenBank/DDBJ whole genome shotgun (WGS) entry which is preliminary data.</text>
</comment>
<dbReference type="SUPFAM" id="SSF144091">
    <property type="entry name" value="Rhomboid-like"/>
    <property type="match status" value="1"/>
</dbReference>
<dbReference type="OrthoDB" id="272778at2759"/>
<gene>
    <name evidence="7" type="ORF">VMCG_09907</name>
</gene>
<evidence type="ECO:0000313" key="7">
    <source>
        <dbReference type="EMBL" id="ROV89226.1"/>
    </source>
</evidence>